<keyword evidence="1" id="KW-0812">Transmembrane</keyword>
<name>A0ABW2ZH74_9SPHI</name>
<protein>
    <recommendedName>
        <fullName evidence="5">Signal peptidase</fullName>
    </recommendedName>
</protein>
<feature type="transmembrane region" description="Helical" evidence="1">
    <location>
        <begin position="36"/>
        <end position="54"/>
    </location>
</feature>
<gene>
    <name evidence="3" type="ORF">ACFQZI_12020</name>
</gene>
<sequence length="70" mass="7982">MIKKIFAIIFLLTIHTISFAQITNPCAGADDDEPCPLDTWVYVLVVIAMIYGAYKMHQKQKSSYLQPTYL</sequence>
<keyword evidence="1" id="KW-0472">Membrane</keyword>
<evidence type="ECO:0000313" key="3">
    <source>
        <dbReference type="EMBL" id="MFD0765580.1"/>
    </source>
</evidence>
<evidence type="ECO:0000256" key="2">
    <source>
        <dbReference type="SAM" id="SignalP"/>
    </source>
</evidence>
<evidence type="ECO:0008006" key="5">
    <source>
        <dbReference type="Google" id="ProtNLM"/>
    </source>
</evidence>
<keyword evidence="4" id="KW-1185">Reference proteome</keyword>
<organism evidence="3 4">
    <name type="scientific">Mucilaginibacter lutimaris</name>
    <dbReference type="NCBI Taxonomy" id="931629"/>
    <lineage>
        <taxon>Bacteria</taxon>
        <taxon>Pseudomonadati</taxon>
        <taxon>Bacteroidota</taxon>
        <taxon>Sphingobacteriia</taxon>
        <taxon>Sphingobacteriales</taxon>
        <taxon>Sphingobacteriaceae</taxon>
        <taxon>Mucilaginibacter</taxon>
    </lineage>
</organism>
<dbReference type="RefSeq" id="WP_377142800.1">
    <property type="nucleotide sequence ID" value="NZ_JBHTIA010000008.1"/>
</dbReference>
<proteinExistence type="predicted"/>
<comment type="caution">
    <text evidence="3">The sequence shown here is derived from an EMBL/GenBank/DDBJ whole genome shotgun (WGS) entry which is preliminary data.</text>
</comment>
<dbReference type="EMBL" id="JBHTIA010000008">
    <property type="protein sequence ID" value="MFD0765580.1"/>
    <property type="molecule type" value="Genomic_DNA"/>
</dbReference>
<feature type="signal peptide" evidence="2">
    <location>
        <begin position="1"/>
        <end position="20"/>
    </location>
</feature>
<evidence type="ECO:0000313" key="4">
    <source>
        <dbReference type="Proteomes" id="UP001597073"/>
    </source>
</evidence>
<keyword evidence="1" id="KW-1133">Transmembrane helix</keyword>
<feature type="chain" id="PRO_5046400475" description="Signal peptidase" evidence="2">
    <location>
        <begin position="21"/>
        <end position="70"/>
    </location>
</feature>
<dbReference type="Proteomes" id="UP001597073">
    <property type="component" value="Unassembled WGS sequence"/>
</dbReference>
<evidence type="ECO:0000256" key="1">
    <source>
        <dbReference type="SAM" id="Phobius"/>
    </source>
</evidence>
<reference evidence="4" key="1">
    <citation type="journal article" date="2019" name="Int. J. Syst. Evol. Microbiol.">
        <title>The Global Catalogue of Microorganisms (GCM) 10K type strain sequencing project: providing services to taxonomists for standard genome sequencing and annotation.</title>
        <authorList>
            <consortium name="The Broad Institute Genomics Platform"/>
            <consortium name="The Broad Institute Genome Sequencing Center for Infectious Disease"/>
            <person name="Wu L."/>
            <person name="Ma J."/>
        </authorList>
    </citation>
    <scope>NUCLEOTIDE SEQUENCE [LARGE SCALE GENOMIC DNA]</scope>
    <source>
        <strain evidence="4">CCUG 60742</strain>
    </source>
</reference>
<keyword evidence="2" id="KW-0732">Signal</keyword>
<accession>A0ABW2ZH74</accession>